<accession>A0A7M2RJW5</accession>
<proteinExistence type="predicted"/>
<feature type="transmembrane region" description="Helical" evidence="1">
    <location>
        <begin position="182"/>
        <end position="200"/>
    </location>
</feature>
<dbReference type="InterPro" id="IPR021737">
    <property type="entry name" value="Phage_phiKZ_Orf197"/>
</dbReference>
<name>A0A7M2RJW5_9FIRM</name>
<keyword evidence="1" id="KW-0472">Membrane</keyword>
<protein>
    <submittedName>
        <fullName evidence="2">DUF3307 domain-containing protein</fullName>
    </submittedName>
</protein>
<reference evidence="2 3" key="1">
    <citation type="submission" date="2020-10" db="EMBL/GenBank/DDBJ databases">
        <title>Blautia liquoris sp.nov., isolated from the mud in a fermentation cellar used for the production of Chinese strong-flavoured liquor.</title>
        <authorList>
            <person name="Lu L."/>
        </authorList>
    </citation>
    <scope>NUCLEOTIDE SEQUENCE [LARGE SCALE GENOMIC DNA]</scope>
    <source>
        <strain evidence="2 3">LZLJ-3</strain>
    </source>
</reference>
<evidence type="ECO:0000256" key="1">
    <source>
        <dbReference type="SAM" id="Phobius"/>
    </source>
</evidence>
<dbReference type="AlphaFoldDB" id="A0A7M2RJW5"/>
<evidence type="ECO:0000313" key="2">
    <source>
        <dbReference type="EMBL" id="QOV20351.1"/>
    </source>
</evidence>
<feature type="transmembrane region" description="Helical" evidence="1">
    <location>
        <begin position="220"/>
        <end position="241"/>
    </location>
</feature>
<sequence>MMIYILLAAYFLADFSFQPAKLAIRKRKNFSYLAVYSAVYAAVFFPILFVLVKVRYAFLAYFFIVILHPLIDRGKILLERKYEDKTCKFILFLVDQVLHILLISVVCFTFQLEEHTSLIYGKLMEWNHFRELVIYVLIFAIIWDPASVFIKNLFQYLDRSNSGIAADEEPQIGRIIGKLERLIISILILCDQFGAVGFVLTAKSIARFKQLEDRDFAEKYLVGTLTSTVIAFIVTLVLGLAI</sequence>
<keyword evidence="1" id="KW-0812">Transmembrane</keyword>
<keyword evidence="1" id="KW-1133">Transmembrane helix</keyword>
<feature type="transmembrane region" description="Helical" evidence="1">
    <location>
        <begin position="89"/>
        <end position="112"/>
    </location>
</feature>
<organism evidence="2 3">
    <name type="scientific">Blautia liquoris</name>
    <dbReference type="NCBI Taxonomy" id="2779518"/>
    <lineage>
        <taxon>Bacteria</taxon>
        <taxon>Bacillati</taxon>
        <taxon>Bacillota</taxon>
        <taxon>Clostridia</taxon>
        <taxon>Lachnospirales</taxon>
        <taxon>Lachnospiraceae</taxon>
        <taxon>Blautia</taxon>
    </lineage>
</organism>
<dbReference type="EMBL" id="CP063304">
    <property type="protein sequence ID" value="QOV20351.1"/>
    <property type="molecule type" value="Genomic_DNA"/>
</dbReference>
<keyword evidence="3" id="KW-1185">Reference proteome</keyword>
<gene>
    <name evidence="2" type="ORF">INP51_05235</name>
</gene>
<feature type="transmembrane region" description="Helical" evidence="1">
    <location>
        <begin position="38"/>
        <end position="68"/>
    </location>
</feature>
<evidence type="ECO:0000313" key="3">
    <source>
        <dbReference type="Proteomes" id="UP000593601"/>
    </source>
</evidence>
<dbReference type="Pfam" id="PF11750">
    <property type="entry name" value="DUF3307"/>
    <property type="match status" value="1"/>
</dbReference>
<feature type="transmembrane region" description="Helical" evidence="1">
    <location>
        <begin position="132"/>
        <end position="150"/>
    </location>
</feature>
<dbReference type="Proteomes" id="UP000593601">
    <property type="component" value="Chromosome"/>
</dbReference>
<dbReference type="RefSeq" id="WP_193736671.1">
    <property type="nucleotide sequence ID" value="NZ_CP063304.1"/>
</dbReference>
<dbReference type="KEGG" id="bliq:INP51_05235"/>